<evidence type="ECO:0000256" key="2">
    <source>
        <dbReference type="ARBA" id="ARBA00022485"/>
    </source>
</evidence>
<evidence type="ECO:0000256" key="3">
    <source>
        <dbReference type="ARBA" id="ARBA00022723"/>
    </source>
</evidence>
<dbReference type="SUPFAM" id="SSF54862">
    <property type="entry name" value="4Fe-4S ferredoxins"/>
    <property type="match status" value="1"/>
</dbReference>
<dbReference type="PROSITE" id="PS00198">
    <property type="entry name" value="4FE4S_FER_1"/>
    <property type="match status" value="1"/>
</dbReference>
<feature type="transmembrane region" description="Helical" evidence="7">
    <location>
        <begin position="176"/>
        <end position="193"/>
    </location>
</feature>
<dbReference type="InterPro" id="IPR009051">
    <property type="entry name" value="Helical_ferredxn"/>
</dbReference>
<feature type="domain" description="4Fe-4S ferredoxin-type" evidence="8">
    <location>
        <begin position="274"/>
        <end position="302"/>
    </location>
</feature>
<dbReference type="InterPro" id="IPR014116">
    <property type="entry name" value="Cyt_c_oxidase_cbb3_FixG"/>
</dbReference>
<dbReference type="Gene3D" id="2.60.40.10">
    <property type="entry name" value="Immunoglobulins"/>
    <property type="match status" value="1"/>
</dbReference>
<reference evidence="9" key="2">
    <citation type="journal article" date="2020" name="Microorganisms">
        <title>Osmotic Adaptation and Compatible Solute Biosynthesis of Phototrophic Bacteria as Revealed from Genome Analyses.</title>
        <authorList>
            <person name="Imhoff J.F."/>
            <person name="Rahn T."/>
            <person name="Kunzel S."/>
            <person name="Keller A."/>
            <person name="Neulinger S.C."/>
        </authorList>
    </citation>
    <scope>NUCLEOTIDE SEQUENCE</scope>
    <source>
        <strain evidence="9">IM 151</strain>
    </source>
</reference>
<evidence type="ECO:0000256" key="1">
    <source>
        <dbReference type="ARBA" id="ARBA00022448"/>
    </source>
</evidence>
<feature type="transmembrane region" description="Helical" evidence="7">
    <location>
        <begin position="55"/>
        <end position="73"/>
    </location>
</feature>
<dbReference type="PANTHER" id="PTHR30176">
    <property type="entry name" value="FERREDOXIN-TYPE PROTEIN NAPH"/>
    <property type="match status" value="1"/>
</dbReference>
<evidence type="ECO:0000256" key="6">
    <source>
        <dbReference type="ARBA" id="ARBA00023014"/>
    </source>
</evidence>
<accession>A0ABS1DYU3</accession>
<dbReference type="InterPro" id="IPR013783">
    <property type="entry name" value="Ig-like_fold"/>
</dbReference>
<dbReference type="EMBL" id="NRRU01000049">
    <property type="protein sequence ID" value="MBK1713865.1"/>
    <property type="molecule type" value="Genomic_DNA"/>
</dbReference>
<dbReference type="Pfam" id="PF11614">
    <property type="entry name" value="FixG_C"/>
    <property type="match status" value="1"/>
</dbReference>
<keyword evidence="4" id="KW-0249">Electron transport</keyword>
<dbReference type="Pfam" id="PF13746">
    <property type="entry name" value="Fer4_18"/>
    <property type="match status" value="1"/>
</dbReference>
<keyword evidence="10" id="KW-1185">Reference proteome</keyword>
<keyword evidence="2" id="KW-0004">4Fe-4S</keyword>
<dbReference type="InterPro" id="IPR017896">
    <property type="entry name" value="4Fe4S_Fe-S-bd"/>
</dbReference>
<keyword evidence="6" id="KW-0411">Iron-sulfur</keyword>
<dbReference type="Proteomes" id="UP001041814">
    <property type="component" value="Unassembled WGS sequence"/>
</dbReference>
<evidence type="ECO:0000256" key="5">
    <source>
        <dbReference type="ARBA" id="ARBA00023004"/>
    </source>
</evidence>
<gene>
    <name evidence="9" type="primary">ccoG</name>
    <name evidence="9" type="ORF">CKO43_13880</name>
</gene>
<feature type="transmembrane region" description="Helical" evidence="7">
    <location>
        <begin position="357"/>
        <end position="377"/>
    </location>
</feature>
<comment type="caution">
    <text evidence="9">The sequence shown here is derived from an EMBL/GenBank/DDBJ whole genome shotgun (WGS) entry which is preliminary data.</text>
</comment>
<keyword evidence="7" id="KW-0812">Transmembrane</keyword>
<dbReference type="InterPro" id="IPR032879">
    <property type="entry name" value="FixG_C"/>
</dbReference>
<dbReference type="Gene3D" id="1.10.1060.10">
    <property type="entry name" value="Alpha-helical ferredoxin"/>
    <property type="match status" value="1"/>
</dbReference>
<keyword evidence="7" id="KW-0472">Membrane</keyword>
<protein>
    <submittedName>
        <fullName evidence="9">Cytochrome c oxidase accessory protein CcoG</fullName>
    </submittedName>
</protein>
<feature type="transmembrane region" description="Helical" evidence="7">
    <location>
        <begin position="102"/>
        <end position="123"/>
    </location>
</feature>
<dbReference type="RefSeq" id="WP_200379025.1">
    <property type="nucleotide sequence ID" value="NZ_NRRU01000049.1"/>
</dbReference>
<keyword evidence="5" id="KW-0408">Iron</keyword>
<evidence type="ECO:0000313" key="10">
    <source>
        <dbReference type="Proteomes" id="UP001041814"/>
    </source>
</evidence>
<dbReference type="InterPro" id="IPR051684">
    <property type="entry name" value="Electron_Trans/Redox"/>
</dbReference>
<name>A0ABS1DYU3_RUBGE</name>
<evidence type="ECO:0000256" key="7">
    <source>
        <dbReference type="SAM" id="Phobius"/>
    </source>
</evidence>
<evidence type="ECO:0000256" key="4">
    <source>
        <dbReference type="ARBA" id="ARBA00022982"/>
    </source>
</evidence>
<dbReference type="Pfam" id="PF12801">
    <property type="entry name" value="Fer4_5"/>
    <property type="match status" value="1"/>
</dbReference>
<proteinExistence type="predicted"/>
<organism evidence="9 10">
    <name type="scientific">Rubrivivax gelatinosus</name>
    <name type="common">Rhodocyclus gelatinosus</name>
    <name type="synonym">Rhodopseudomonas gelatinosa</name>
    <dbReference type="NCBI Taxonomy" id="28068"/>
    <lineage>
        <taxon>Bacteria</taxon>
        <taxon>Pseudomonadati</taxon>
        <taxon>Pseudomonadota</taxon>
        <taxon>Betaproteobacteria</taxon>
        <taxon>Burkholderiales</taxon>
        <taxon>Sphaerotilaceae</taxon>
        <taxon>Rubrivivax</taxon>
    </lineage>
</organism>
<keyword evidence="1" id="KW-0813">Transport</keyword>
<keyword evidence="3" id="KW-0479">Metal-binding</keyword>
<evidence type="ECO:0000313" key="9">
    <source>
        <dbReference type="EMBL" id="MBK1713865.1"/>
    </source>
</evidence>
<dbReference type="PROSITE" id="PS51379">
    <property type="entry name" value="4FE4S_FER_2"/>
    <property type="match status" value="1"/>
</dbReference>
<dbReference type="InterPro" id="IPR017900">
    <property type="entry name" value="4Fe4S_Fe_S_CS"/>
</dbReference>
<keyword evidence="7" id="KW-1133">Transmembrane helix</keyword>
<sequence length="496" mass="55445">MSQERVEASGRPAAAGAASGAGTAKAAPVPEAFVSLYAKQKKIYARSVSGWFNNWRWVLVWLTQLVFYGLPWLDWNARQAVLFDLGTRRFYIFGLVLYPQDLIYLSALLMISAYALFLFTAVAGRLWCGYACPQTVYTEIFMWVERRFEGDRNARMRLDAGPWSFNRLWRKGATQSVWIALSLWTGLTFAGYFTPIRELLPSALALTLGPWETFWVLFYGFATWGNAGYMREQVCKYMCPYARFQSAMFDKDTLIISYDAERGDPRGTRSRKIDARSQGLGDCIDCGLCVQVCPTGIDIRDGLQYECIGCTACIDVCDGVMDKMKYPRGLIRYATQNALAQHQTPAQMLRRVLRPRVLVYTAILVLIVAAFVASLALRSPFRVDVVRDRSSLARIVDDGYIENVYRLQVMNATESVQRYRIGADGLPGLAIDGQRELEVAPADARWVTIALRVPPDSASQAGPGAHAIQFQVERLEGPADAGPAVASEKSTFVVPR</sequence>
<dbReference type="PANTHER" id="PTHR30176:SF3">
    <property type="entry name" value="FERREDOXIN-TYPE PROTEIN NAPH"/>
    <property type="match status" value="1"/>
</dbReference>
<evidence type="ECO:0000259" key="8">
    <source>
        <dbReference type="PROSITE" id="PS51379"/>
    </source>
</evidence>
<dbReference type="NCBIfam" id="TIGR02745">
    <property type="entry name" value="ccoG_rdxA_fixG"/>
    <property type="match status" value="1"/>
</dbReference>
<reference evidence="9" key="1">
    <citation type="submission" date="2017-08" db="EMBL/GenBank/DDBJ databases">
        <authorList>
            <person name="Imhoff J.F."/>
            <person name="Rahn T."/>
            <person name="Kuenzel S."/>
            <person name="Neulinger S.C."/>
        </authorList>
    </citation>
    <scope>NUCLEOTIDE SEQUENCE</scope>
    <source>
        <strain evidence="9">IM 151</strain>
    </source>
</reference>